<accession>A0A7J2U2E2</accession>
<name>A0A7J2U2E2_9CREN</name>
<dbReference type="AlphaFoldDB" id="A0A7J2U2E2"/>
<evidence type="ECO:0000313" key="1">
    <source>
        <dbReference type="EMBL" id="HEM66565.1"/>
    </source>
</evidence>
<dbReference type="EMBL" id="DSEU01000018">
    <property type="protein sequence ID" value="HEM66565.1"/>
    <property type="molecule type" value="Genomic_DNA"/>
</dbReference>
<comment type="caution">
    <text evidence="1">The sequence shown here is derived from an EMBL/GenBank/DDBJ whole genome shotgun (WGS) entry which is preliminary data.</text>
</comment>
<protein>
    <submittedName>
        <fullName evidence="1">Uncharacterized protein</fullName>
    </submittedName>
</protein>
<organism evidence="1">
    <name type="scientific">Ignisphaera aggregans</name>
    <dbReference type="NCBI Taxonomy" id="334771"/>
    <lineage>
        <taxon>Archaea</taxon>
        <taxon>Thermoproteota</taxon>
        <taxon>Thermoprotei</taxon>
        <taxon>Desulfurococcales</taxon>
        <taxon>Desulfurococcaceae</taxon>
        <taxon>Ignisphaera</taxon>
    </lineage>
</organism>
<proteinExistence type="predicted"/>
<reference evidence="1" key="1">
    <citation type="journal article" date="2020" name="mSystems">
        <title>Genome- and Community-Level Interaction Insights into Carbon Utilization and Element Cycling Functions of Hydrothermarchaeota in Hydrothermal Sediment.</title>
        <authorList>
            <person name="Zhou Z."/>
            <person name="Liu Y."/>
            <person name="Xu W."/>
            <person name="Pan J."/>
            <person name="Luo Z.H."/>
            <person name="Li M."/>
        </authorList>
    </citation>
    <scope>NUCLEOTIDE SEQUENCE [LARGE SCALE GENOMIC DNA]</scope>
    <source>
        <strain evidence="1">SpSt-125</strain>
    </source>
</reference>
<sequence length="122" mass="13922">MDLETESVKREIERSANLTVSRLQRELFEEGPKSFTKVVSDIARSVEDTAKRVAGATRCISYLYSEVGTGIMTLVVSCDVPRYGRKLNYKQQLLDYDIDVEPGDLKVRSFHVRAPSIEFSEW</sequence>
<gene>
    <name evidence="1" type="ORF">ENO26_03190</name>
</gene>